<evidence type="ECO:0000313" key="3">
    <source>
        <dbReference type="Proteomes" id="UP000199361"/>
    </source>
</evidence>
<name>A0A1I0L4H7_9ACTN</name>
<dbReference type="EMBL" id="FOHX01000012">
    <property type="protein sequence ID" value="SEU34134.1"/>
    <property type="molecule type" value="Genomic_DNA"/>
</dbReference>
<evidence type="ECO:0000313" key="2">
    <source>
        <dbReference type="EMBL" id="SEU34134.1"/>
    </source>
</evidence>
<protein>
    <submittedName>
        <fullName evidence="2">Uncharacterized protein</fullName>
    </submittedName>
</protein>
<dbReference type="Proteomes" id="UP000199361">
    <property type="component" value="Unassembled WGS sequence"/>
</dbReference>
<organism evidence="2 3">
    <name type="scientific">Nonomuraea wenchangensis</name>
    <dbReference type="NCBI Taxonomy" id="568860"/>
    <lineage>
        <taxon>Bacteria</taxon>
        <taxon>Bacillati</taxon>
        <taxon>Actinomycetota</taxon>
        <taxon>Actinomycetes</taxon>
        <taxon>Streptosporangiales</taxon>
        <taxon>Streptosporangiaceae</taxon>
        <taxon>Nonomuraea</taxon>
    </lineage>
</organism>
<feature type="region of interest" description="Disordered" evidence="1">
    <location>
        <begin position="1"/>
        <end position="34"/>
    </location>
</feature>
<dbReference type="AlphaFoldDB" id="A0A1I0L4H7"/>
<gene>
    <name evidence="2" type="ORF">SAMN05421811_1123</name>
</gene>
<reference evidence="2 3" key="1">
    <citation type="submission" date="2016-10" db="EMBL/GenBank/DDBJ databases">
        <authorList>
            <person name="de Groot N.N."/>
        </authorList>
    </citation>
    <scope>NUCLEOTIDE SEQUENCE [LARGE SCALE GENOMIC DNA]</scope>
    <source>
        <strain evidence="2 3">CGMCC 4.5598</strain>
    </source>
</reference>
<sequence>MGSPGRYEPQRRGRPPVSENPGRAPRARSTVAPVTHGDFHAGCGSHVRISVRDLAGPHGLALSEIEHPATRKYPGIAVGSCDLAAGHRGLCEMYVETDQTEQGSIGHWIRWETVTYREPLPVPYEWVQSPDFCETKSAHGWWCSRPGGHEAGHSFRTEDL</sequence>
<keyword evidence="3" id="KW-1185">Reference proteome</keyword>
<proteinExistence type="predicted"/>
<evidence type="ECO:0000256" key="1">
    <source>
        <dbReference type="SAM" id="MobiDB-lite"/>
    </source>
</evidence>
<accession>A0A1I0L4H7</accession>